<name>A0A443NP13_9MAGN</name>
<keyword evidence="1" id="KW-0175">Coiled coil</keyword>
<dbReference type="PANTHER" id="PTHR33600:SF5">
    <property type="entry name" value="PLASTID DIVISION PROTEIN PDV1"/>
    <property type="match status" value="1"/>
</dbReference>
<dbReference type="EMBL" id="QPKB01000003">
    <property type="protein sequence ID" value="RWR80247.1"/>
    <property type="molecule type" value="Genomic_DNA"/>
</dbReference>
<dbReference type="InterPro" id="IPR038939">
    <property type="entry name" value="PDV1/PDV2"/>
</dbReference>
<comment type="caution">
    <text evidence="2">The sequence shown here is derived from an EMBL/GenBank/DDBJ whole genome shotgun (WGS) entry which is preliminary data.</text>
</comment>
<protein>
    <submittedName>
        <fullName evidence="2">Plastid division protein PDV1</fullName>
    </submittedName>
</protein>
<dbReference type="GO" id="GO:0010020">
    <property type="term" value="P:chloroplast fission"/>
    <property type="evidence" value="ECO:0007669"/>
    <property type="project" value="InterPro"/>
</dbReference>
<dbReference type="AlphaFoldDB" id="A0A443NP13"/>
<evidence type="ECO:0000256" key="1">
    <source>
        <dbReference type="SAM" id="Coils"/>
    </source>
</evidence>
<keyword evidence="3" id="KW-1185">Reference proteome</keyword>
<proteinExistence type="predicted"/>
<organism evidence="2 3">
    <name type="scientific">Cinnamomum micranthum f. kanehirae</name>
    <dbReference type="NCBI Taxonomy" id="337451"/>
    <lineage>
        <taxon>Eukaryota</taxon>
        <taxon>Viridiplantae</taxon>
        <taxon>Streptophyta</taxon>
        <taxon>Embryophyta</taxon>
        <taxon>Tracheophyta</taxon>
        <taxon>Spermatophyta</taxon>
        <taxon>Magnoliopsida</taxon>
        <taxon>Magnoliidae</taxon>
        <taxon>Laurales</taxon>
        <taxon>Lauraceae</taxon>
        <taxon>Cinnamomum</taxon>
    </lineage>
</organism>
<dbReference type="OrthoDB" id="1892915at2759"/>
<feature type="coiled-coil region" evidence="1">
    <location>
        <begin position="59"/>
        <end position="86"/>
    </location>
</feature>
<dbReference type="Proteomes" id="UP000283530">
    <property type="component" value="Unassembled WGS sequence"/>
</dbReference>
<evidence type="ECO:0000313" key="2">
    <source>
        <dbReference type="EMBL" id="RWR80247.1"/>
    </source>
</evidence>
<reference evidence="2 3" key="1">
    <citation type="journal article" date="2019" name="Nat. Plants">
        <title>Stout camphor tree genome fills gaps in understanding of flowering plant genome evolution.</title>
        <authorList>
            <person name="Chaw S.M."/>
            <person name="Liu Y.C."/>
            <person name="Wu Y.W."/>
            <person name="Wang H.Y."/>
            <person name="Lin C.I."/>
            <person name="Wu C.S."/>
            <person name="Ke H.M."/>
            <person name="Chang L.Y."/>
            <person name="Hsu C.Y."/>
            <person name="Yang H.T."/>
            <person name="Sudianto E."/>
            <person name="Hsu M.H."/>
            <person name="Wu K.P."/>
            <person name="Wang L.N."/>
            <person name="Leebens-Mack J.H."/>
            <person name="Tsai I.J."/>
        </authorList>
    </citation>
    <scope>NUCLEOTIDE SEQUENCE [LARGE SCALE GENOMIC DNA]</scope>
    <source>
        <strain evidence="3">cv. Chaw 1501</strain>
        <tissue evidence="2">Young leaves</tissue>
    </source>
</reference>
<sequence length="253" mass="28567">MEQEKTLQTLIEKAWALHDKISDEIQYGCNGLGGFCPQHGLCIGFAEDPFAQRKSWIAIREALQVLENLLLSLQKLQSKQRAEQDTTLARMEESRLYLLKRITEHPGRTLDVIQDLLAFLRNEINTINRNLTNPMTEKADHTKQQSTIHTTKMTNGIISSLNSCFKVLSYPLNLPKATGKIARFAITAVTVVSVIHFHQMNHQHIIKGDKLINQIDAYYGKKDNLQLNSTQAGEMGFFQCISKTSLDVSNGRG</sequence>
<evidence type="ECO:0000313" key="3">
    <source>
        <dbReference type="Proteomes" id="UP000283530"/>
    </source>
</evidence>
<dbReference type="PANTHER" id="PTHR33600">
    <property type="entry name" value="PLASTID DIVISION PROTEIN PDV2"/>
    <property type="match status" value="1"/>
</dbReference>
<gene>
    <name evidence="2" type="ORF">CKAN_00887800</name>
</gene>
<accession>A0A443NP13</accession>